<dbReference type="RefSeq" id="WP_162371226.1">
    <property type="nucleotide sequence ID" value="NZ_JAAEEH010000042.1"/>
</dbReference>
<keyword evidence="1" id="KW-0812">Transmembrane</keyword>
<evidence type="ECO:0000313" key="3">
    <source>
        <dbReference type="Proteomes" id="UP000461585"/>
    </source>
</evidence>
<accession>A0A7X5HXU1</accession>
<reference evidence="2 3" key="1">
    <citation type="submission" date="2020-01" db="EMBL/GenBank/DDBJ databases">
        <title>Anaeroalcalibacter tamaniensis gen. nov., sp. nov., moderately halophilic strictly anaerobic fermenter bacterium from mud volcano of Taman peninsula.</title>
        <authorList>
            <person name="Frolova A."/>
            <person name="Merkel A.Y."/>
            <person name="Slobodkin A.I."/>
        </authorList>
    </citation>
    <scope>NUCLEOTIDE SEQUENCE [LARGE SCALE GENOMIC DNA]</scope>
    <source>
        <strain evidence="2 3">F-3ap</strain>
    </source>
</reference>
<dbReference type="AlphaFoldDB" id="A0A7X5HXU1"/>
<keyword evidence="1" id="KW-0472">Membrane</keyword>
<feature type="transmembrane region" description="Helical" evidence="1">
    <location>
        <begin position="5"/>
        <end position="21"/>
    </location>
</feature>
<comment type="caution">
    <text evidence="2">The sequence shown here is derived from an EMBL/GenBank/DDBJ whole genome shotgun (WGS) entry which is preliminary data.</text>
</comment>
<evidence type="ECO:0000313" key="2">
    <source>
        <dbReference type="EMBL" id="NDL68501.1"/>
    </source>
</evidence>
<organism evidence="2 3">
    <name type="scientific">Anaerotalea alkaliphila</name>
    <dbReference type="NCBI Taxonomy" id="2662126"/>
    <lineage>
        <taxon>Bacteria</taxon>
        <taxon>Bacillati</taxon>
        <taxon>Bacillota</taxon>
        <taxon>Clostridia</taxon>
        <taxon>Eubacteriales</taxon>
        <taxon>Anaerotalea</taxon>
    </lineage>
</organism>
<name>A0A7X5HXU1_9FIRM</name>
<evidence type="ECO:0000256" key="1">
    <source>
        <dbReference type="SAM" id="Phobius"/>
    </source>
</evidence>
<keyword evidence="3" id="KW-1185">Reference proteome</keyword>
<dbReference type="Proteomes" id="UP000461585">
    <property type="component" value="Unassembled WGS sequence"/>
</dbReference>
<proteinExistence type="predicted"/>
<dbReference type="EMBL" id="JAAEEH010000042">
    <property type="protein sequence ID" value="NDL68501.1"/>
    <property type="molecule type" value="Genomic_DNA"/>
</dbReference>
<gene>
    <name evidence="2" type="ORF">GXN74_12215</name>
</gene>
<keyword evidence="1" id="KW-1133">Transmembrane helix</keyword>
<feature type="transmembrane region" description="Helical" evidence="1">
    <location>
        <begin position="41"/>
        <end position="59"/>
    </location>
</feature>
<protein>
    <submittedName>
        <fullName evidence="2">Uncharacterized protein</fullName>
    </submittedName>
</protein>
<sequence>MINAVLAMAALGAGWIGWILYNEGKRMNSYWQRKSMRNSVVAWQVAAALMTVSNIIILTRK</sequence>